<comment type="caution">
    <text evidence="1">The sequence shown here is derived from an EMBL/GenBank/DDBJ whole genome shotgun (WGS) entry which is preliminary data.</text>
</comment>
<dbReference type="Proteomes" id="UP000574390">
    <property type="component" value="Unassembled WGS sequence"/>
</dbReference>
<dbReference type="InterPro" id="IPR021109">
    <property type="entry name" value="Peptidase_aspartic_dom_sf"/>
</dbReference>
<protein>
    <submittedName>
        <fullName evidence="1">Uncharacterized protein</fullName>
    </submittedName>
</protein>
<accession>A0A7J6PRK2</accession>
<dbReference type="EMBL" id="JABANM010035124">
    <property type="protein sequence ID" value="KAF4698527.1"/>
    <property type="molecule type" value="Genomic_DNA"/>
</dbReference>
<proteinExistence type="predicted"/>
<dbReference type="AlphaFoldDB" id="A0A7J6PRK2"/>
<dbReference type="Gene3D" id="2.40.70.10">
    <property type="entry name" value="Acid Proteases"/>
    <property type="match status" value="1"/>
</dbReference>
<organism evidence="1 2">
    <name type="scientific">Perkinsus olseni</name>
    <name type="common">Perkinsus atlanticus</name>
    <dbReference type="NCBI Taxonomy" id="32597"/>
    <lineage>
        <taxon>Eukaryota</taxon>
        <taxon>Sar</taxon>
        <taxon>Alveolata</taxon>
        <taxon>Perkinsozoa</taxon>
        <taxon>Perkinsea</taxon>
        <taxon>Perkinsida</taxon>
        <taxon>Perkinsidae</taxon>
        <taxon>Perkinsus</taxon>
    </lineage>
</organism>
<gene>
    <name evidence="1" type="ORF">FOZ62_030784</name>
</gene>
<reference evidence="1 2" key="1">
    <citation type="submission" date="2020-04" db="EMBL/GenBank/DDBJ databases">
        <title>Perkinsus olseni comparative genomics.</title>
        <authorList>
            <person name="Bogema D.R."/>
        </authorList>
    </citation>
    <scope>NUCLEOTIDE SEQUENCE [LARGE SCALE GENOMIC DNA]</scope>
    <source>
        <strain evidence="1">ATCC PRA-205</strain>
    </source>
</reference>
<evidence type="ECO:0000313" key="2">
    <source>
        <dbReference type="Proteomes" id="UP000574390"/>
    </source>
</evidence>
<name>A0A7J6PRK2_PEROL</name>
<evidence type="ECO:0000313" key="1">
    <source>
        <dbReference type="EMBL" id="KAF4698527.1"/>
    </source>
</evidence>
<sequence length="72" mass="7944">MPDVTFFLRGAKGEDVPLVVTPDVYVRPPMDPEQDECLILISAGPEGIWVLGNPVLIEDLFNITRQSFEVGS</sequence>